<organism evidence="1 2">
    <name type="scientific">Capsicum baccatum</name>
    <name type="common">Peruvian pepper</name>
    <dbReference type="NCBI Taxonomy" id="33114"/>
    <lineage>
        <taxon>Eukaryota</taxon>
        <taxon>Viridiplantae</taxon>
        <taxon>Streptophyta</taxon>
        <taxon>Embryophyta</taxon>
        <taxon>Tracheophyta</taxon>
        <taxon>Spermatophyta</taxon>
        <taxon>Magnoliopsida</taxon>
        <taxon>eudicotyledons</taxon>
        <taxon>Gunneridae</taxon>
        <taxon>Pentapetalae</taxon>
        <taxon>asterids</taxon>
        <taxon>lamiids</taxon>
        <taxon>Solanales</taxon>
        <taxon>Solanaceae</taxon>
        <taxon>Solanoideae</taxon>
        <taxon>Capsiceae</taxon>
        <taxon>Capsicum</taxon>
    </lineage>
</organism>
<evidence type="ECO:0000313" key="1">
    <source>
        <dbReference type="EMBL" id="PHT38086.1"/>
    </source>
</evidence>
<dbReference type="AlphaFoldDB" id="A0A2G2VYN0"/>
<keyword evidence="2" id="KW-1185">Reference proteome</keyword>
<dbReference type="EMBL" id="MLFT02000009">
    <property type="protein sequence ID" value="PHT38086.1"/>
    <property type="molecule type" value="Genomic_DNA"/>
</dbReference>
<reference evidence="1 2" key="1">
    <citation type="journal article" date="2017" name="Genome Biol.">
        <title>New reference genome sequences of hot pepper reveal the massive evolution of plant disease-resistance genes by retroduplication.</title>
        <authorList>
            <person name="Kim S."/>
            <person name="Park J."/>
            <person name="Yeom S.I."/>
            <person name="Kim Y.M."/>
            <person name="Seo E."/>
            <person name="Kim K.T."/>
            <person name="Kim M.S."/>
            <person name="Lee J.M."/>
            <person name="Cheong K."/>
            <person name="Shin H.S."/>
            <person name="Kim S.B."/>
            <person name="Han K."/>
            <person name="Lee J."/>
            <person name="Park M."/>
            <person name="Lee H.A."/>
            <person name="Lee H.Y."/>
            <person name="Lee Y."/>
            <person name="Oh S."/>
            <person name="Lee J.H."/>
            <person name="Choi E."/>
            <person name="Choi E."/>
            <person name="Lee S.E."/>
            <person name="Jeon J."/>
            <person name="Kim H."/>
            <person name="Choi G."/>
            <person name="Song H."/>
            <person name="Lee J."/>
            <person name="Lee S.C."/>
            <person name="Kwon J.K."/>
            <person name="Lee H.Y."/>
            <person name="Koo N."/>
            <person name="Hong Y."/>
            <person name="Kim R.W."/>
            <person name="Kang W.H."/>
            <person name="Huh J.H."/>
            <person name="Kang B.C."/>
            <person name="Yang T.J."/>
            <person name="Lee Y.H."/>
            <person name="Bennetzen J.L."/>
            <person name="Choi D."/>
        </authorList>
    </citation>
    <scope>NUCLEOTIDE SEQUENCE [LARGE SCALE GENOMIC DNA]</scope>
    <source>
        <strain evidence="2">cv. PBC81</strain>
    </source>
</reference>
<sequence>MLLGAMHHDRDGALDFENYHLACRRDALMFQITYQDKTTQTDIIEDDVLEKILKTLTTFSMKVDSMGDFMGEWLNTPRGWKLRSFIKVTLPIAVHRNSSYDELVASINQSGDLDCASSNMVISYLMHSREKVNPTIINNNAHVSLYMMDVDANGFRPILRINLVDKSFEGSMNSSPS</sequence>
<protein>
    <submittedName>
        <fullName evidence="1">Uncharacterized protein</fullName>
    </submittedName>
</protein>
<accession>A0A2G2VYN0</accession>
<proteinExistence type="predicted"/>
<reference evidence="2" key="2">
    <citation type="journal article" date="2017" name="J. Anim. Genet.">
        <title>Multiple reference genome sequences of hot pepper reveal the massive evolution of plant disease resistance genes by retroduplication.</title>
        <authorList>
            <person name="Kim S."/>
            <person name="Park J."/>
            <person name="Yeom S.-I."/>
            <person name="Kim Y.-M."/>
            <person name="Seo E."/>
            <person name="Kim K.-T."/>
            <person name="Kim M.-S."/>
            <person name="Lee J.M."/>
            <person name="Cheong K."/>
            <person name="Shin H.-S."/>
            <person name="Kim S.-B."/>
            <person name="Han K."/>
            <person name="Lee J."/>
            <person name="Park M."/>
            <person name="Lee H.-A."/>
            <person name="Lee H.-Y."/>
            <person name="Lee Y."/>
            <person name="Oh S."/>
            <person name="Lee J.H."/>
            <person name="Choi E."/>
            <person name="Choi E."/>
            <person name="Lee S.E."/>
            <person name="Jeon J."/>
            <person name="Kim H."/>
            <person name="Choi G."/>
            <person name="Song H."/>
            <person name="Lee J."/>
            <person name="Lee S.-C."/>
            <person name="Kwon J.-K."/>
            <person name="Lee H.-Y."/>
            <person name="Koo N."/>
            <person name="Hong Y."/>
            <person name="Kim R.W."/>
            <person name="Kang W.-H."/>
            <person name="Huh J.H."/>
            <person name="Kang B.-C."/>
            <person name="Yang T.-J."/>
            <person name="Lee Y.-H."/>
            <person name="Bennetzen J.L."/>
            <person name="Choi D."/>
        </authorList>
    </citation>
    <scope>NUCLEOTIDE SEQUENCE [LARGE SCALE GENOMIC DNA]</scope>
    <source>
        <strain evidence="2">cv. PBC81</strain>
    </source>
</reference>
<name>A0A2G2VYN0_CAPBA</name>
<comment type="caution">
    <text evidence="1">The sequence shown here is derived from an EMBL/GenBank/DDBJ whole genome shotgun (WGS) entry which is preliminary data.</text>
</comment>
<evidence type="ECO:0000313" key="2">
    <source>
        <dbReference type="Proteomes" id="UP000224567"/>
    </source>
</evidence>
<gene>
    <name evidence="1" type="ORF">CQW23_21659</name>
</gene>
<dbReference type="Proteomes" id="UP000224567">
    <property type="component" value="Unassembled WGS sequence"/>
</dbReference>